<dbReference type="NCBIfam" id="TIGR04092">
    <property type="entry name" value="LTA_DltD"/>
    <property type="match status" value="1"/>
</dbReference>
<dbReference type="PANTHER" id="PTHR40039:SF1">
    <property type="entry name" value="PROTEIN DLTD"/>
    <property type="match status" value="1"/>
</dbReference>
<dbReference type="PANTHER" id="PTHR40039">
    <property type="entry name" value="PROTEIN DLTD"/>
    <property type="match status" value="1"/>
</dbReference>
<dbReference type="AlphaFoldDB" id="A0A7W5D218"/>
<reference evidence="1 2" key="1">
    <citation type="submission" date="2020-08" db="EMBL/GenBank/DDBJ databases">
        <title>Sequencing the genomes of 1000 actinobacteria strains.</title>
        <authorList>
            <person name="Klenk H.-P."/>
        </authorList>
    </citation>
    <scope>NUCLEOTIDE SEQUENCE [LARGE SCALE GENOMIC DNA]</scope>
    <source>
        <strain evidence="1 2">DSM 22242</strain>
    </source>
</reference>
<dbReference type="SUPFAM" id="SSF52266">
    <property type="entry name" value="SGNH hydrolase"/>
    <property type="match status" value="1"/>
</dbReference>
<accession>A0A7W5D218</accession>
<dbReference type="Proteomes" id="UP000530850">
    <property type="component" value="Unassembled WGS sequence"/>
</dbReference>
<protein>
    <submittedName>
        <fullName evidence="1">D-alanine transfer protein</fullName>
    </submittedName>
</protein>
<gene>
    <name evidence="1" type="ORF">FHR31_001034</name>
</gene>
<proteinExistence type="predicted"/>
<name>A0A7W5D218_9ACTN</name>
<dbReference type="Pfam" id="PF04914">
    <property type="entry name" value="DltD"/>
    <property type="match status" value="1"/>
</dbReference>
<comment type="caution">
    <text evidence="1">The sequence shown here is derived from an EMBL/GenBank/DDBJ whole genome shotgun (WGS) entry which is preliminary data.</text>
</comment>
<dbReference type="InterPro" id="IPR006998">
    <property type="entry name" value="DltD"/>
</dbReference>
<dbReference type="EMBL" id="JACHYA010000002">
    <property type="protein sequence ID" value="MBB3171222.1"/>
    <property type="molecule type" value="Genomic_DNA"/>
</dbReference>
<sequence>MTGALDEEGVIPGRKIALLLGNCWFYEGGCTPEAFLNSFSDEALQECLMNPGLSSATKAGICRRVEELGVSSQTVEDLSSTTLIGEMNRFLRGLLPEKERRQQLADAIDNSCQRDSSSSALELEFDWAAFFDKVESQGKAACTNNDVGINDWYYSEYAERWFEENQKKDFESFSRWSDEEFGDLALFLNVCKDLNIEPLLIIEPAKGQYYDTTQYDQKSREVLYERMRGFLDEAGVDYLDLSYYDYDLYYLRDVMHMAWKGWAQIDRALVSFYSGESVLDEKSPSFPEYGDETGAEHIAEEAEEEMIEAEGAGKEVLNGGQ</sequence>
<organism evidence="1 2">
    <name type="scientific">Parvibacter caecicola</name>
    <dbReference type="NCBI Taxonomy" id="747645"/>
    <lineage>
        <taxon>Bacteria</taxon>
        <taxon>Bacillati</taxon>
        <taxon>Actinomycetota</taxon>
        <taxon>Coriobacteriia</taxon>
        <taxon>Coriobacteriales</taxon>
        <taxon>Coriobacteriaceae</taxon>
        <taxon>Parvibacter</taxon>
    </lineage>
</organism>
<evidence type="ECO:0000313" key="2">
    <source>
        <dbReference type="Proteomes" id="UP000530850"/>
    </source>
</evidence>
<dbReference type="InterPro" id="IPR023896">
    <property type="entry name" value="LTA_DltD"/>
</dbReference>
<evidence type="ECO:0000313" key="1">
    <source>
        <dbReference type="EMBL" id="MBB3171222.1"/>
    </source>
</evidence>